<keyword evidence="9" id="KW-1185">Reference proteome</keyword>
<evidence type="ECO:0000256" key="6">
    <source>
        <dbReference type="ARBA" id="ARBA00023242"/>
    </source>
</evidence>
<dbReference type="Proteomes" id="UP001220324">
    <property type="component" value="Unassembled WGS sequence"/>
</dbReference>
<dbReference type="GO" id="GO:0006351">
    <property type="term" value="P:DNA-templated transcription"/>
    <property type="evidence" value="ECO:0007669"/>
    <property type="project" value="InterPro"/>
</dbReference>
<dbReference type="EMBL" id="JAQIZZ010000007">
    <property type="protein sequence ID" value="KAJ5531887.1"/>
    <property type="molecule type" value="Genomic_DNA"/>
</dbReference>
<sequence length="398" mass="45031">MLQFNDGIFQQDNKEPYGEVSRMMAECKELAKEIKKDSPNRRSLPAGLYRTFPTRQVIDELVQLYFTTTETCYPILHYPTFMSEYLACIDALEGAKGSFLVELLLLMSVTGMMHSDDDVRQELGSKTPTWLHISQTWLSAPMEKDRLTIKGIQVHCLLLLARQVNRVGADIVWISAGSLIRMAMQMGLHQDPDHLGDMSTGQKEIRRQLWYTILEMDVQAALDSGMAPMINHADYNTHPPSGQKCDSIAQPHPSFQHLLVESLPLRVRAVIVINSLQQEPEYDQVLVLGNDLSLAFQKAAVAIEREASHSQKPPSQFTQSFCSHLLRRFLLCLHFMYAVKAQKNLLYAHSHKVCLDVALDLIALLNDRLYSRLLIKGGGMFRDIITRGGTDDLFGVEL</sequence>
<keyword evidence="1" id="KW-0479">Metal-binding</keyword>
<gene>
    <name evidence="8" type="ORF">N7494_008439</name>
</gene>
<dbReference type="GO" id="GO:0000978">
    <property type="term" value="F:RNA polymerase II cis-regulatory region sequence-specific DNA binding"/>
    <property type="evidence" value="ECO:0007669"/>
    <property type="project" value="TreeGrafter"/>
</dbReference>
<evidence type="ECO:0000256" key="3">
    <source>
        <dbReference type="ARBA" id="ARBA00023015"/>
    </source>
</evidence>
<dbReference type="InterPro" id="IPR051430">
    <property type="entry name" value="Fungal_TF_Env_Response"/>
</dbReference>
<dbReference type="GO" id="GO:0008270">
    <property type="term" value="F:zinc ion binding"/>
    <property type="evidence" value="ECO:0007669"/>
    <property type="project" value="InterPro"/>
</dbReference>
<name>A0AAD6GBA1_9EURO</name>
<dbReference type="InterPro" id="IPR007219">
    <property type="entry name" value="XnlR_reg_dom"/>
</dbReference>
<evidence type="ECO:0000256" key="2">
    <source>
        <dbReference type="ARBA" id="ARBA00022833"/>
    </source>
</evidence>
<dbReference type="PANTHER" id="PTHR31944:SF129">
    <property type="entry name" value="ASPYRIDONES CLUSTER REGULATOR APDR-RELATED"/>
    <property type="match status" value="1"/>
</dbReference>
<dbReference type="AlphaFoldDB" id="A0AAD6GBA1"/>
<dbReference type="PANTHER" id="PTHR31944">
    <property type="entry name" value="HEME-RESPONSIVE ZINC FINGER TRANSCRIPTION FACTOR HAP1"/>
    <property type="match status" value="1"/>
</dbReference>
<organism evidence="8 9">
    <name type="scientific">Penicillium frequentans</name>
    <dbReference type="NCBI Taxonomy" id="3151616"/>
    <lineage>
        <taxon>Eukaryota</taxon>
        <taxon>Fungi</taxon>
        <taxon>Dikarya</taxon>
        <taxon>Ascomycota</taxon>
        <taxon>Pezizomycotina</taxon>
        <taxon>Eurotiomycetes</taxon>
        <taxon>Eurotiomycetidae</taxon>
        <taxon>Eurotiales</taxon>
        <taxon>Aspergillaceae</taxon>
        <taxon>Penicillium</taxon>
    </lineage>
</organism>
<evidence type="ECO:0000313" key="9">
    <source>
        <dbReference type="Proteomes" id="UP001220324"/>
    </source>
</evidence>
<keyword evidence="5" id="KW-0804">Transcription</keyword>
<evidence type="ECO:0000313" key="8">
    <source>
        <dbReference type="EMBL" id="KAJ5531887.1"/>
    </source>
</evidence>
<comment type="caution">
    <text evidence="8">The sequence shown here is derived from an EMBL/GenBank/DDBJ whole genome shotgun (WGS) entry which is preliminary data.</text>
</comment>
<keyword evidence="3" id="KW-0805">Transcription regulation</keyword>
<evidence type="ECO:0000256" key="4">
    <source>
        <dbReference type="ARBA" id="ARBA00023125"/>
    </source>
</evidence>
<dbReference type="SMART" id="SM00906">
    <property type="entry name" value="Fungal_trans"/>
    <property type="match status" value="1"/>
</dbReference>
<dbReference type="CDD" id="cd12148">
    <property type="entry name" value="fungal_TF_MHR"/>
    <property type="match status" value="1"/>
</dbReference>
<keyword evidence="6" id="KW-0539">Nucleus</keyword>
<proteinExistence type="predicted"/>
<dbReference type="GO" id="GO:0005634">
    <property type="term" value="C:nucleus"/>
    <property type="evidence" value="ECO:0007669"/>
    <property type="project" value="TreeGrafter"/>
</dbReference>
<reference evidence="8 9" key="1">
    <citation type="journal article" date="2023" name="IMA Fungus">
        <title>Comparative genomic study of the Penicillium genus elucidates a diverse pangenome and 15 lateral gene transfer events.</title>
        <authorList>
            <person name="Petersen C."/>
            <person name="Sorensen T."/>
            <person name="Nielsen M.R."/>
            <person name="Sondergaard T.E."/>
            <person name="Sorensen J.L."/>
            <person name="Fitzpatrick D.A."/>
            <person name="Frisvad J.C."/>
            <person name="Nielsen K.L."/>
        </authorList>
    </citation>
    <scope>NUCLEOTIDE SEQUENCE [LARGE SCALE GENOMIC DNA]</scope>
    <source>
        <strain evidence="8 9">IBT 35679</strain>
    </source>
</reference>
<keyword evidence="2" id="KW-0862">Zinc</keyword>
<dbReference type="Pfam" id="PF04082">
    <property type="entry name" value="Fungal_trans"/>
    <property type="match status" value="1"/>
</dbReference>
<feature type="domain" description="Xylanolytic transcriptional activator regulatory" evidence="7">
    <location>
        <begin position="172"/>
        <end position="246"/>
    </location>
</feature>
<evidence type="ECO:0000259" key="7">
    <source>
        <dbReference type="SMART" id="SM00906"/>
    </source>
</evidence>
<keyword evidence="4" id="KW-0238">DNA-binding</keyword>
<evidence type="ECO:0000256" key="5">
    <source>
        <dbReference type="ARBA" id="ARBA00023163"/>
    </source>
</evidence>
<dbReference type="GO" id="GO:0001228">
    <property type="term" value="F:DNA-binding transcription activator activity, RNA polymerase II-specific"/>
    <property type="evidence" value="ECO:0007669"/>
    <property type="project" value="TreeGrafter"/>
</dbReference>
<evidence type="ECO:0000256" key="1">
    <source>
        <dbReference type="ARBA" id="ARBA00022723"/>
    </source>
</evidence>
<protein>
    <recommendedName>
        <fullName evidence="7">Xylanolytic transcriptional activator regulatory domain-containing protein</fullName>
    </recommendedName>
</protein>
<accession>A0AAD6GBA1</accession>